<dbReference type="InterPro" id="IPR011711">
    <property type="entry name" value="GntR_C"/>
</dbReference>
<accession>A0A2G6KHT1</accession>
<evidence type="ECO:0000256" key="1">
    <source>
        <dbReference type="ARBA" id="ARBA00023015"/>
    </source>
</evidence>
<dbReference type="SUPFAM" id="SSF46785">
    <property type="entry name" value="Winged helix' DNA-binding domain"/>
    <property type="match status" value="1"/>
</dbReference>
<gene>
    <name evidence="5" type="ORF">CSA56_04935</name>
</gene>
<proteinExistence type="predicted"/>
<dbReference type="PANTHER" id="PTHR43537:SF5">
    <property type="entry name" value="UXU OPERON TRANSCRIPTIONAL REGULATOR"/>
    <property type="match status" value="1"/>
</dbReference>
<dbReference type="PANTHER" id="PTHR43537">
    <property type="entry name" value="TRANSCRIPTIONAL REGULATOR, GNTR FAMILY"/>
    <property type="match status" value="1"/>
</dbReference>
<dbReference type="AlphaFoldDB" id="A0A2G6KHT1"/>
<dbReference type="PRINTS" id="PR00035">
    <property type="entry name" value="HTHGNTR"/>
</dbReference>
<evidence type="ECO:0000313" key="6">
    <source>
        <dbReference type="Proteomes" id="UP000230821"/>
    </source>
</evidence>
<dbReference type="InterPro" id="IPR036390">
    <property type="entry name" value="WH_DNA-bd_sf"/>
</dbReference>
<sequence>MNDQKAVYPIERQSLSEQVYHYIKRMILSGELQGGEKIPEEKIAQLFGVSRTPIREALRRLDEYGLIYLKPRSYAIVVDFDPKEAEQVAQVRAQLETLAVSLLADKGTEEDFAAVEKLAQECHECIQKEDIAATFEKDSQLHLEIAKRSGNRHLYEIFEKIDAKVQLLRLVVHLPVEKLKMFINQHRAIIEALRKHDSSKAEALMKAHILQQLQHYHEETQ</sequence>
<dbReference type="Gene3D" id="1.10.10.10">
    <property type="entry name" value="Winged helix-like DNA-binding domain superfamily/Winged helix DNA-binding domain"/>
    <property type="match status" value="1"/>
</dbReference>
<dbReference type="InterPro" id="IPR036388">
    <property type="entry name" value="WH-like_DNA-bd_sf"/>
</dbReference>
<comment type="caution">
    <text evidence="5">The sequence shown here is derived from an EMBL/GenBank/DDBJ whole genome shotgun (WGS) entry which is preliminary data.</text>
</comment>
<organism evidence="5 6">
    <name type="scientific">candidate division KSB3 bacterium</name>
    <dbReference type="NCBI Taxonomy" id="2044937"/>
    <lineage>
        <taxon>Bacteria</taxon>
        <taxon>candidate division KSB3</taxon>
    </lineage>
</organism>
<feature type="domain" description="HTH gntR-type" evidence="4">
    <location>
        <begin position="13"/>
        <end position="80"/>
    </location>
</feature>
<name>A0A2G6KHT1_9BACT</name>
<evidence type="ECO:0000256" key="2">
    <source>
        <dbReference type="ARBA" id="ARBA00023125"/>
    </source>
</evidence>
<dbReference type="GO" id="GO:0003700">
    <property type="term" value="F:DNA-binding transcription factor activity"/>
    <property type="evidence" value="ECO:0007669"/>
    <property type="project" value="InterPro"/>
</dbReference>
<keyword evidence="2" id="KW-0238">DNA-binding</keyword>
<dbReference type="SMART" id="SM00345">
    <property type="entry name" value="HTH_GNTR"/>
    <property type="match status" value="1"/>
</dbReference>
<evidence type="ECO:0000313" key="5">
    <source>
        <dbReference type="EMBL" id="PIE35238.1"/>
    </source>
</evidence>
<dbReference type="EMBL" id="PDSK01000050">
    <property type="protein sequence ID" value="PIE35238.1"/>
    <property type="molecule type" value="Genomic_DNA"/>
</dbReference>
<dbReference type="InterPro" id="IPR008920">
    <property type="entry name" value="TF_FadR/GntR_C"/>
</dbReference>
<dbReference type="SUPFAM" id="SSF48008">
    <property type="entry name" value="GntR ligand-binding domain-like"/>
    <property type="match status" value="1"/>
</dbReference>
<dbReference type="CDD" id="cd07377">
    <property type="entry name" value="WHTH_GntR"/>
    <property type="match status" value="1"/>
</dbReference>
<evidence type="ECO:0000256" key="3">
    <source>
        <dbReference type="ARBA" id="ARBA00023163"/>
    </source>
</evidence>
<keyword evidence="3" id="KW-0804">Transcription</keyword>
<evidence type="ECO:0000259" key="4">
    <source>
        <dbReference type="PROSITE" id="PS50949"/>
    </source>
</evidence>
<dbReference type="SMART" id="SM00895">
    <property type="entry name" value="FCD"/>
    <property type="match status" value="1"/>
</dbReference>
<dbReference type="Gene3D" id="1.20.120.530">
    <property type="entry name" value="GntR ligand-binding domain-like"/>
    <property type="match status" value="1"/>
</dbReference>
<reference evidence="5 6" key="1">
    <citation type="submission" date="2017-10" db="EMBL/GenBank/DDBJ databases">
        <title>Novel microbial diversity and functional potential in the marine mammal oral microbiome.</title>
        <authorList>
            <person name="Dudek N.K."/>
            <person name="Sun C.L."/>
            <person name="Burstein D."/>
            <person name="Kantor R.S."/>
            <person name="Aliaga Goltsman D.S."/>
            <person name="Bik E.M."/>
            <person name="Thomas B.C."/>
            <person name="Banfield J.F."/>
            <person name="Relman D.A."/>
        </authorList>
    </citation>
    <scope>NUCLEOTIDE SEQUENCE [LARGE SCALE GENOMIC DNA]</scope>
    <source>
        <strain evidence="5">DOLJORAL78_47_16</strain>
    </source>
</reference>
<dbReference type="GO" id="GO:0003677">
    <property type="term" value="F:DNA binding"/>
    <property type="evidence" value="ECO:0007669"/>
    <property type="project" value="UniProtKB-KW"/>
</dbReference>
<protein>
    <submittedName>
        <fullName evidence="5">GntR family transcriptional regulator</fullName>
    </submittedName>
</protein>
<dbReference type="Pfam" id="PF07729">
    <property type="entry name" value="FCD"/>
    <property type="match status" value="1"/>
</dbReference>
<dbReference type="Pfam" id="PF00392">
    <property type="entry name" value="GntR"/>
    <property type="match status" value="1"/>
</dbReference>
<dbReference type="Proteomes" id="UP000230821">
    <property type="component" value="Unassembled WGS sequence"/>
</dbReference>
<dbReference type="InterPro" id="IPR000524">
    <property type="entry name" value="Tscrpt_reg_HTH_GntR"/>
</dbReference>
<keyword evidence="1" id="KW-0805">Transcription regulation</keyword>
<dbReference type="PROSITE" id="PS50949">
    <property type="entry name" value="HTH_GNTR"/>
    <property type="match status" value="1"/>
</dbReference>